<dbReference type="InterPro" id="IPR035899">
    <property type="entry name" value="DBL_dom_sf"/>
</dbReference>
<dbReference type="Pfam" id="PF17820">
    <property type="entry name" value="PDZ_6"/>
    <property type="match status" value="1"/>
</dbReference>
<feature type="region of interest" description="Disordered" evidence="1">
    <location>
        <begin position="337"/>
        <end position="407"/>
    </location>
</feature>
<proteinExistence type="predicted"/>
<evidence type="ECO:0000259" key="3">
    <source>
        <dbReference type="PROSITE" id="PS50010"/>
    </source>
</evidence>
<feature type="region of interest" description="Disordered" evidence="1">
    <location>
        <begin position="1"/>
        <end position="111"/>
    </location>
</feature>
<dbReference type="SUPFAM" id="SSF48065">
    <property type="entry name" value="DBL homology domain (DH-domain)"/>
    <property type="match status" value="1"/>
</dbReference>
<dbReference type="InterPro" id="IPR001478">
    <property type="entry name" value="PDZ"/>
</dbReference>
<protein>
    <submittedName>
        <fullName evidence="6">Uncharacterized protein LOC108564844 isoform X1</fullName>
    </submittedName>
</protein>
<sequence length="2001" mass="224944">MLKWSIANKREEKGGGGSGEQRRRSTAGICTMRERSAGKATKRRRSSTTRRSGASRRSGVNHLEIMDKENQYTSTPIKGSDDASPQDAFRDVSNLTPKDTSNRRRRTTTTTITTAKKCKSINRQLYSPKKKKQCIESHSQDFAISPDSSRFGNNYFRPFEAVDSHIEGLTSKDFNDLCGCKNAAFEDDDDDVDIVVEEKPTKTTSYAPTLPKFALEYSPCSIKGGASPQPRVPMQILSIQSKLADLCPPSKKAKIDHVNDFLQQISCFTSPEEDESKMLRFPAHDEDSKLTPLVKRFVDLRFSKLTSIEDSSNNLNNSSFINNLSLDKIVDAILDSSNDSSNNNNINNNNISSSSNSERECERAQERDNELNETQEENLINTEQEERQNYYSDRNSTDSGFRSSSVQSHELDANFTCKCSGTKKEEMTMINLDGTYNERCVDEDVNGGRKRHLSSSPSEEEMQVKRPLLDDNCALRRQKGIRRRRLDDNIKTPQTTITSEMTDANDHSFDSEDSDDVKHETFVVDVVPKVACSTPNARASEDRGTIDLQIDASTEELLINIFRCSDLRRTNGQPINAYVKVAVSERTGEGRRRRKGTLQRTAVQAESSSPVFEHVFKVPVQKTDLQKVLHVEVWHRDRATRRSEFLGCMSFVIKNAIKKNISGSYQLLPQSSSRCNQLSKMCESQSSVEDVVGGGGLFEDMEGEPKKTPCKVSLLQQQKDADENLFLRYLEFDPTEGPEAAPAAAQRKATGNKTNGRTPFTTTKMLRRAPKSGFGFSVVWTHPPRIERVEKGLPADKAGILPGDYLIFVDKHNVVMMPEIDILNLIRSFGNQLTLETFRRNASRNGSVPSVRRLMNFPETENSPGPTVAPASMVTAQRRPSTVCSTNTTSVEYNRKKLHLPQVTFSSERPTSSAEESRRKAMYQIITREQQYATSLQFSLARYVSALAERKDLIGANDHRTLFQNADELLRITEDVLDILVQEDGDYQTHLLLRTYHMKLNEMTGAYKRYCSGIQKADCVLANLLKNQEFVRFTQVPAIPRRRPDITVFVHKPLEHYREILKLFNVLLGQTKSHHDEYHAINHIVHELQVNYREMTSEAGLMEPMGEGRPLLSVQDLENRLVFTKCKPFVLSKPGRQWIFGGDLSRVEGRTVRQYWALLFSDILLFAKVSRDRVLFILEDPLPLSQITDFLFNVRKKANEFRIVLEPGGGKNATSPTVHCGPDLSRTPRKNPGRRCLILRTPTVELKAVWQNLLQRQIFHINAGMEGSSYSSPLESPDVPITSSVVTLQSADSLSLRRQAPRNVNYSEQTTEQKKQIDELIEHKCKQLEKSSSSSKSNAIHLEQWMKGQFGGNGAPAEAPDDDDFELWTEERVRKRSEELRLLNSTQHANVNGNNANDPAEDDDMRRCCESRCEDIVVYSDHEELSPSRSTNTTESQVTVRSSPLVPETVNVCRQCHRTCVQSPTMNGDRRRQDSNCKNNNCVEAVHLAEEEEEDWRPLVLMGLTAVNPTACLVKLDPFAAPPPQISVLPPTPELQMSITHSEFIPEDANCNCQSSRPQIGELILNKDYDNSPDDSPLVDEQPYHSLNSSNLTLKRYGTVSSLERVASDEQEDYDPRENSSDEESDYEVEEEDDQDEDDDDIGIDNEAFNHSSIMSWTARAGTFVAEKMAFFEKYLKNEITVNGDDGQEEETSGATSGEEIWGTPTSGGDLDDPLSSNCGDPRNSPNGEESLSSNEDTELMMDELLMTPPVTSSSIRGLLPRRTLEPLMEEEYSDTYTSSSSSTASSASNDSTPTRSSVSPKKGNGTGDAADECSAAAETPAAQTNSAGSDTPRTTASPYDSTTRTLSSLAMVTTMTTTTTTITTGSANAIITATTITSIHRSESYRRIIEAEDDHVGFFTRFRNRPSMRFVNIERIPPTRGVKFLEFFNVRRERKIYETFPGGKHLIKVFSKEGDYSDEVPTAFSEKPESLRRLKERQLDRRFWKQLSKRRGNKPIQLSA</sequence>
<dbReference type="PANTHER" id="PTHR46848:SF1">
    <property type="entry name" value="REGULATOR OF G-PROTEIN SIGNALING 3"/>
    <property type="match status" value="1"/>
</dbReference>
<gene>
    <name evidence="6" type="primary">LOC108564844</name>
</gene>
<feature type="compositionally biased region" description="Acidic residues" evidence="1">
    <location>
        <begin position="1621"/>
        <end position="1644"/>
    </location>
</feature>
<dbReference type="RefSeq" id="XP_017779492.1">
    <property type="nucleotide sequence ID" value="XM_017924003.1"/>
</dbReference>
<dbReference type="InterPro" id="IPR036034">
    <property type="entry name" value="PDZ_sf"/>
</dbReference>
<dbReference type="InterPro" id="IPR000008">
    <property type="entry name" value="C2_dom"/>
</dbReference>
<dbReference type="Pfam" id="PF00168">
    <property type="entry name" value="C2"/>
    <property type="match status" value="1"/>
</dbReference>
<dbReference type="GeneID" id="108564844"/>
<dbReference type="SUPFAM" id="SSF50156">
    <property type="entry name" value="PDZ domain-like"/>
    <property type="match status" value="1"/>
</dbReference>
<feature type="region of interest" description="Disordered" evidence="1">
    <location>
        <begin position="1772"/>
        <end position="1844"/>
    </location>
</feature>
<feature type="compositionally biased region" description="Polar residues" evidence="1">
    <location>
        <begin position="1822"/>
        <end position="1844"/>
    </location>
</feature>
<feature type="compositionally biased region" description="Polar residues" evidence="1">
    <location>
        <begin position="749"/>
        <end position="760"/>
    </location>
</feature>
<dbReference type="SMART" id="SM00239">
    <property type="entry name" value="C2"/>
    <property type="match status" value="1"/>
</dbReference>
<feature type="region of interest" description="Disordered" evidence="1">
    <location>
        <begin position="1566"/>
        <end position="1585"/>
    </location>
</feature>
<organism evidence="5 6">
    <name type="scientific">Nicrophorus vespilloides</name>
    <name type="common">Boreal carrion beetle</name>
    <dbReference type="NCBI Taxonomy" id="110193"/>
    <lineage>
        <taxon>Eukaryota</taxon>
        <taxon>Metazoa</taxon>
        <taxon>Ecdysozoa</taxon>
        <taxon>Arthropoda</taxon>
        <taxon>Hexapoda</taxon>
        <taxon>Insecta</taxon>
        <taxon>Pterygota</taxon>
        <taxon>Neoptera</taxon>
        <taxon>Endopterygota</taxon>
        <taxon>Coleoptera</taxon>
        <taxon>Polyphaga</taxon>
        <taxon>Staphyliniformia</taxon>
        <taxon>Silphidae</taxon>
        <taxon>Nicrophorinae</taxon>
        <taxon>Nicrophorus</taxon>
    </lineage>
</organism>
<feature type="compositionally biased region" description="Polar residues" evidence="1">
    <location>
        <begin position="389"/>
        <end position="407"/>
    </location>
</feature>
<feature type="compositionally biased region" description="Basic and acidic residues" evidence="1">
    <location>
        <begin position="357"/>
        <end position="370"/>
    </location>
</feature>
<feature type="compositionally biased region" description="Polar residues" evidence="1">
    <location>
        <begin position="1715"/>
        <end position="1735"/>
    </location>
</feature>
<feature type="domain" description="PDZ" evidence="4">
    <location>
        <begin position="763"/>
        <end position="841"/>
    </location>
</feature>
<feature type="compositionally biased region" description="Low complexity" evidence="1">
    <location>
        <begin position="1775"/>
        <end position="1793"/>
    </location>
</feature>
<accession>A0ABM1MY42</accession>
<evidence type="ECO:0000313" key="5">
    <source>
        <dbReference type="Proteomes" id="UP000695000"/>
    </source>
</evidence>
<dbReference type="SUPFAM" id="SSF50729">
    <property type="entry name" value="PH domain-like"/>
    <property type="match status" value="1"/>
</dbReference>
<name>A0ABM1MY42_NICVS</name>
<dbReference type="InterPro" id="IPR041489">
    <property type="entry name" value="PDZ_6"/>
</dbReference>
<dbReference type="SUPFAM" id="SSF49562">
    <property type="entry name" value="C2 domain (Calcium/lipid-binding domain, CaLB)"/>
    <property type="match status" value="1"/>
</dbReference>
<feature type="region of interest" description="Disordered" evidence="1">
    <location>
        <begin position="1603"/>
        <end position="1647"/>
    </location>
</feature>
<dbReference type="Gene3D" id="2.30.42.10">
    <property type="match status" value="1"/>
</dbReference>
<feature type="domain" description="C2" evidence="2">
    <location>
        <begin position="538"/>
        <end position="668"/>
    </location>
</feature>
<dbReference type="Gene3D" id="2.60.40.150">
    <property type="entry name" value="C2 domain"/>
    <property type="match status" value="1"/>
</dbReference>
<feature type="region of interest" description="Disordered" evidence="1">
    <location>
        <begin position="1420"/>
        <end position="1443"/>
    </location>
</feature>
<evidence type="ECO:0000256" key="1">
    <source>
        <dbReference type="SAM" id="MobiDB-lite"/>
    </source>
</evidence>
<dbReference type="SMART" id="SM00228">
    <property type="entry name" value="PDZ"/>
    <property type="match status" value="1"/>
</dbReference>
<feature type="compositionally biased region" description="Low complexity" evidence="1">
    <location>
        <begin position="337"/>
        <end position="356"/>
    </location>
</feature>
<feature type="compositionally biased region" description="Low complexity" evidence="1">
    <location>
        <begin position="49"/>
        <end position="58"/>
    </location>
</feature>
<feature type="domain" description="DH" evidence="3">
    <location>
        <begin position="917"/>
        <end position="1098"/>
    </location>
</feature>
<dbReference type="Proteomes" id="UP000695000">
    <property type="component" value="Unplaced"/>
</dbReference>
<dbReference type="PROSITE" id="PS50106">
    <property type="entry name" value="PDZ"/>
    <property type="match status" value="1"/>
</dbReference>
<feature type="region of interest" description="Disordered" evidence="1">
    <location>
        <begin position="736"/>
        <end position="760"/>
    </location>
</feature>
<evidence type="ECO:0000259" key="2">
    <source>
        <dbReference type="PROSITE" id="PS50004"/>
    </source>
</evidence>
<evidence type="ECO:0000313" key="6">
    <source>
        <dbReference type="RefSeq" id="XP_017779492.1"/>
    </source>
</evidence>
<dbReference type="PANTHER" id="PTHR46848">
    <property type="entry name" value="REGULATOR OF G-PROTEIN SIGNALING 3"/>
    <property type="match status" value="1"/>
</dbReference>
<keyword evidence="5" id="KW-1185">Reference proteome</keyword>
<dbReference type="InterPro" id="IPR035892">
    <property type="entry name" value="C2_domain_sf"/>
</dbReference>
<dbReference type="Gene3D" id="2.30.29.30">
    <property type="entry name" value="Pleckstrin-homology domain (PH domain)/Phosphotyrosine-binding domain (PTB)"/>
    <property type="match status" value="1"/>
</dbReference>
<dbReference type="InterPro" id="IPR000219">
    <property type="entry name" value="DH_dom"/>
</dbReference>
<evidence type="ECO:0000259" key="4">
    <source>
        <dbReference type="PROSITE" id="PS50106"/>
    </source>
</evidence>
<reference evidence="6" key="1">
    <citation type="submission" date="2025-08" db="UniProtKB">
        <authorList>
            <consortium name="RefSeq"/>
        </authorList>
    </citation>
    <scope>IDENTIFICATION</scope>
    <source>
        <tissue evidence="6">Whole Larva</tissue>
    </source>
</reference>
<dbReference type="Gene3D" id="1.20.900.10">
    <property type="entry name" value="Dbl homology (DH) domain"/>
    <property type="match status" value="1"/>
</dbReference>
<feature type="region of interest" description="Disordered" evidence="1">
    <location>
        <begin position="856"/>
        <end position="886"/>
    </location>
</feature>
<dbReference type="PROSITE" id="PS50004">
    <property type="entry name" value="C2"/>
    <property type="match status" value="1"/>
</dbReference>
<feature type="compositionally biased region" description="Polar residues" evidence="1">
    <location>
        <begin position="874"/>
        <end position="886"/>
    </location>
</feature>
<dbReference type="InterPro" id="IPR011993">
    <property type="entry name" value="PH-like_dom_sf"/>
</dbReference>
<dbReference type="PROSITE" id="PS50010">
    <property type="entry name" value="DH_2"/>
    <property type="match status" value="1"/>
</dbReference>
<feature type="compositionally biased region" description="Polar residues" evidence="1">
    <location>
        <begin position="1427"/>
        <end position="1442"/>
    </location>
</feature>
<feature type="region of interest" description="Disordered" evidence="1">
    <location>
        <begin position="1682"/>
        <end position="1735"/>
    </location>
</feature>